<evidence type="ECO:0000259" key="20">
    <source>
        <dbReference type="PROSITE" id="PS52046"/>
    </source>
</evidence>
<dbReference type="InterPro" id="IPR036770">
    <property type="entry name" value="Ankyrin_rpt-contain_sf"/>
</dbReference>
<dbReference type="Proteomes" id="UP000807115">
    <property type="component" value="Chromosome 3"/>
</dbReference>
<evidence type="ECO:0000256" key="15">
    <source>
        <dbReference type="ARBA" id="ARBA00081681"/>
    </source>
</evidence>
<dbReference type="PANTHER" id="PTHR46475:SF1">
    <property type="entry name" value="REGULATORY PROTEIN NPR2"/>
    <property type="match status" value="1"/>
</dbReference>
<dbReference type="Gene3D" id="1.25.40.20">
    <property type="entry name" value="Ankyrin repeat-containing domain"/>
    <property type="match status" value="1"/>
</dbReference>
<evidence type="ECO:0000256" key="12">
    <source>
        <dbReference type="ARBA" id="ARBA00034306"/>
    </source>
</evidence>
<evidence type="ECO:0000256" key="16">
    <source>
        <dbReference type="PROSITE-ProRule" id="PRU00023"/>
    </source>
</evidence>
<evidence type="ECO:0000313" key="21">
    <source>
        <dbReference type="EMBL" id="KAG0536097.1"/>
    </source>
</evidence>
<dbReference type="AlphaFoldDB" id="A0A921UL45"/>
<dbReference type="Gene3D" id="3.30.710.10">
    <property type="entry name" value="Potassium Channel Kv1.1, Chain A"/>
    <property type="match status" value="1"/>
</dbReference>
<dbReference type="PROSITE" id="PS50297">
    <property type="entry name" value="ANK_REP_REGION"/>
    <property type="match status" value="1"/>
</dbReference>
<comment type="subcellular location">
    <subcellularLocation>
        <location evidence="1">Cytoplasm</location>
    </subcellularLocation>
    <subcellularLocation>
        <location evidence="12">Nucleus</location>
        <location evidence="12">Nuclear body</location>
    </subcellularLocation>
</comment>
<comment type="caution">
    <text evidence="21">The sequence shown here is derived from an EMBL/GenBank/DDBJ whole genome shotgun (WGS) entry which is preliminary data.</text>
</comment>
<organism evidence="21 22">
    <name type="scientific">Sorghum bicolor</name>
    <name type="common">Sorghum</name>
    <name type="synonym">Sorghum vulgare</name>
    <dbReference type="NCBI Taxonomy" id="4558"/>
    <lineage>
        <taxon>Eukaryota</taxon>
        <taxon>Viridiplantae</taxon>
        <taxon>Streptophyta</taxon>
        <taxon>Embryophyta</taxon>
        <taxon>Tracheophyta</taxon>
        <taxon>Spermatophyta</taxon>
        <taxon>Magnoliopsida</taxon>
        <taxon>Liliopsida</taxon>
        <taxon>Poales</taxon>
        <taxon>Poaceae</taxon>
        <taxon>PACMAD clade</taxon>
        <taxon>Panicoideae</taxon>
        <taxon>Andropogonodae</taxon>
        <taxon>Andropogoneae</taxon>
        <taxon>Sorghinae</taxon>
        <taxon>Sorghum</taxon>
    </lineage>
</organism>
<evidence type="ECO:0000256" key="11">
    <source>
        <dbReference type="ARBA" id="ARBA00023242"/>
    </source>
</evidence>
<evidence type="ECO:0000256" key="5">
    <source>
        <dbReference type="ARBA" id="ARBA00022737"/>
    </source>
</evidence>
<reference evidence="21" key="2">
    <citation type="submission" date="2020-10" db="EMBL/GenBank/DDBJ databases">
        <authorList>
            <person name="Cooper E.A."/>
            <person name="Brenton Z.W."/>
            <person name="Flinn B.S."/>
            <person name="Jenkins J."/>
            <person name="Shu S."/>
            <person name="Flowers D."/>
            <person name="Luo F."/>
            <person name="Wang Y."/>
            <person name="Xia P."/>
            <person name="Barry K."/>
            <person name="Daum C."/>
            <person name="Lipzen A."/>
            <person name="Yoshinaga Y."/>
            <person name="Schmutz J."/>
            <person name="Saski C."/>
            <person name="Vermerris W."/>
            <person name="Kresovich S."/>
        </authorList>
    </citation>
    <scope>NUCLEOTIDE SEQUENCE</scope>
</reference>
<dbReference type="InterPro" id="IPR024228">
    <property type="entry name" value="NPR_central_dom"/>
</dbReference>
<gene>
    <name evidence="21" type="ORF">BDA96_03G035300</name>
</gene>
<dbReference type="SMART" id="SM00225">
    <property type="entry name" value="BTB"/>
    <property type="match status" value="1"/>
</dbReference>
<dbReference type="PROSITE" id="PS50088">
    <property type="entry name" value="ANK_REPEAT"/>
    <property type="match status" value="1"/>
</dbReference>
<dbReference type="InterPro" id="IPR011333">
    <property type="entry name" value="SKP1/BTB/POZ_sf"/>
</dbReference>
<dbReference type="KEGG" id="sbi:8084346"/>
<evidence type="ECO:0000256" key="14">
    <source>
        <dbReference type="ARBA" id="ARBA00067276"/>
    </source>
</evidence>
<evidence type="ECO:0000256" key="10">
    <source>
        <dbReference type="ARBA" id="ARBA00023043"/>
    </source>
</evidence>
<dbReference type="Pfam" id="PF12313">
    <property type="entry name" value="NPR1_like_C"/>
    <property type="match status" value="1"/>
</dbReference>
<comment type="pathway">
    <text evidence="2">Protein modification; protein ubiquitination.</text>
</comment>
<dbReference type="GO" id="GO:0008270">
    <property type="term" value="F:zinc ion binding"/>
    <property type="evidence" value="ECO:0007669"/>
    <property type="project" value="UniProtKB-KW"/>
</dbReference>
<reference evidence="21" key="1">
    <citation type="journal article" date="2019" name="BMC Genomics">
        <title>A new reference genome for Sorghum bicolor reveals high levels of sequence similarity between sweet and grain genotypes: implications for the genetics of sugar metabolism.</title>
        <authorList>
            <person name="Cooper E.A."/>
            <person name="Brenton Z.W."/>
            <person name="Flinn B.S."/>
            <person name="Jenkins J."/>
            <person name="Shu S."/>
            <person name="Flowers D."/>
            <person name="Luo F."/>
            <person name="Wang Y."/>
            <person name="Xia P."/>
            <person name="Barry K."/>
            <person name="Daum C."/>
            <person name="Lipzen A."/>
            <person name="Yoshinaga Y."/>
            <person name="Schmutz J."/>
            <person name="Saski C."/>
            <person name="Vermerris W."/>
            <person name="Kresovich S."/>
        </authorList>
    </citation>
    <scope>NUCLEOTIDE SEQUENCE</scope>
</reference>
<dbReference type="FunFam" id="3.30.710.10:FF:000184">
    <property type="entry name" value="BTB/POZ domain and ankyrin repeat-containing protein NPR1"/>
    <property type="match status" value="1"/>
</dbReference>
<dbReference type="GO" id="GO:0009862">
    <property type="term" value="P:systemic acquired resistance, salicylic acid mediated signaling pathway"/>
    <property type="evidence" value="ECO:0007669"/>
    <property type="project" value="InterPro"/>
</dbReference>
<keyword evidence="7" id="KW-0833">Ubl conjugation pathway</keyword>
<dbReference type="GO" id="GO:0016604">
    <property type="term" value="C:nuclear body"/>
    <property type="evidence" value="ECO:0007669"/>
    <property type="project" value="UniProtKB-SubCell"/>
</dbReference>
<accession>A0A921UL45</accession>
<evidence type="ECO:0000256" key="2">
    <source>
        <dbReference type="ARBA" id="ARBA00004906"/>
    </source>
</evidence>
<evidence type="ECO:0000256" key="1">
    <source>
        <dbReference type="ARBA" id="ARBA00004496"/>
    </source>
</evidence>
<feature type="region of interest" description="Disordered" evidence="18">
    <location>
        <begin position="550"/>
        <end position="583"/>
    </location>
</feature>
<dbReference type="GO" id="GO:0042742">
    <property type="term" value="P:defense response to bacterium"/>
    <property type="evidence" value="ECO:0007669"/>
    <property type="project" value="EnsemblPlants"/>
</dbReference>
<dbReference type="FunFam" id="1.25.40.20:FF:000239">
    <property type="entry name" value="BTB/POZ domain and ankyrin repeat-containing protein NPR1"/>
    <property type="match status" value="1"/>
</dbReference>
<comment type="caution">
    <text evidence="17">Lacks conserved residue(s) required for the propagation of feature annotation.</text>
</comment>
<dbReference type="InterPro" id="IPR000210">
    <property type="entry name" value="BTB/POZ_dom"/>
</dbReference>
<keyword evidence="8" id="KW-0611">Plant defense</keyword>
<keyword evidence="4" id="KW-0479">Metal-binding</keyword>
<dbReference type="PROSITE" id="PS52046">
    <property type="entry name" value="ZF_C2HC_NPR"/>
    <property type="match status" value="1"/>
</dbReference>
<dbReference type="GO" id="GO:0005737">
    <property type="term" value="C:cytoplasm"/>
    <property type="evidence" value="ECO:0007669"/>
    <property type="project" value="UniProtKB-SubCell"/>
</dbReference>
<evidence type="ECO:0000256" key="4">
    <source>
        <dbReference type="ARBA" id="ARBA00022723"/>
    </source>
</evidence>
<keyword evidence="11" id="KW-0539">Nucleus</keyword>
<dbReference type="OMA" id="HPAVAFM"/>
<name>A0A921UL45_SORBI</name>
<keyword evidence="5" id="KW-0677">Repeat</keyword>
<comment type="similarity">
    <text evidence="13">Belongs to the plant 'ANKYRIN-BTB/POZ' family. 'NPR1-like' subfamily.</text>
</comment>
<dbReference type="GO" id="GO:0080027">
    <property type="term" value="P:response to herbivore"/>
    <property type="evidence" value="ECO:0007669"/>
    <property type="project" value="EnsemblPlants"/>
</dbReference>
<evidence type="ECO:0000256" key="3">
    <source>
        <dbReference type="ARBA" id="ARBA00022490"/>
    </source>
</evidence>
<dbReference type="InterPro" id="IPR021094">
    <property type="entry name" value="NPR1/NIM1-like_C"/>
</dbReference>
<dbReference type="InterPro" id="IPR044292">
    <property type="entry name" value="NPR"/>
</dbReference>
<dbReference type="Pfam" id="PF11900">
    <property type="entry name" value="DUF3420"/>
    <property type="match status" value="1"/>
</dbReference>
<keyword evidence="9" id="KW-0862">Zinc</keyword>
<feature type="domain" description="C2HC NPR-type" evidence="20">
    <location>
        <begin position="144"/>
        <end position="159"/>
    </location>
</feature>
<evidence type="ECO:0000256" key="7">
    <source>
        <dbReference type="ARBA" id="ARBA00022786"/>
    </source>
</evidence>
<dbReference type="SUPFAM" id="SSF54695">
    <property type="entry name" value="POZ domain"/>
    <property type="match status" value="1"/>
</dbReference>
<dbReference type="Gramene" id="EES00131">
    <property type="protein sequence ID" value="EES00131"/>
    <property type="gene ID" value="SORBI_3003G032000"/>
</dbReference>
<dbReference type="EMBL" id="CM027682">
    <property type="protein sequence ID" value="KAG0536097.1"/>
    <property type="molecule type" value="Genomic_DNA"/>
</dbReference>
<evidence type="ECO:0000256" key="6">
    <source>
        <dbReference type="ARBA" id="ARBA00022771"/>
    </source>
</evidence>
<dbReference type="InterPro" id="IPR057250">
    <property type="entry name" value="Znf_C2HC_NPR-type"/>
</dbReference>
<feature type="compositionally biased region" description="Basic and acidic residues" evidence="18">
    <location>
        <begin position="550"/>
        <end position="562"/>
    </location>
</feature>
<dbReference type="GO" id="GO:0050832">
    <property type="term" value="P:defense response to fungus"/>
    <property type="evidence" value="ECO:0007669"/>
    <property type="project" value="EnsemblPlants"/>
</dbReference>
<dbReference type="PANTHER" id="PTHR46475">
    <property type="entry name" value="REGULATORY PROTEIN NPR3"/>
    <property type="match status" value="1"/>
</dbReference>
<feature type="domain" description="BTB" evidence="19">
    <location>
        <begin position="58"/>
        <end position="141"/>
    </location>
</feature>
<dbReference type="PROSITE" id="PS50097">
    <property type="entry name" value="BTB"/>
    <property type="match status" value="1"/>
</dbReference>
<dbReference type="CDD" id="cd18310">
    <property type="entry name" value="BTB_POZ_NPR_plant"/>
    <property type="match status" value="1"/>
</dbReference>
<dbReference type="Pfam" id="PF00651">
    <property type="entry name" value="BTB"/>
    <property type="match status" value="1"/>
</dbReference>
<feature type="repeat" description="ANK" evidence="16">
    <location>
        <begin position="330"/>
        <end position="355"/>
    </location>
</feature>
<sequence length="583" mass="64461">MEPMESQLTAVALSDSDSASVEGAAAADAADADLQALRRLSDNLAAAFRSPDDYGFLSDARIAVPGAPDLRVHRCVLCARSPFLRDVFARRAASDGEEKDKGRDRGKVELRDLLGDEVEVGYEALRLVVDYLYSGRVAALPKAACLCVDEDGCAHVGCRPAVAFMAQVLFAASTFDVAELTNLFQRRLLDVLDKVEVDNLPLILSVANLCNKSCVKLLERCLDVVVRSNLDMITLEKALPPDVVKAIVDARLSLGLVLPEDKGFPNIHVRRVHRALDSDDVELVRMLLKEGKTNLDDAYALHYAVEHCDSKITTELLDFALADVNHRNPRGYTVLHIAAMRREPKIIVSLLTKGARPSDLTFDHRKAVQISKRLTNHGDYFGPTEDGKPSPKDRLCIEILEQAERRDPHLGEASVSLAIEGDSARGRLLYLENRVALARILFPMEARVAMDIAQVDGTLEFTLGSNANLPTEIQRTVDLNDTPFIMKEEHLARMRALAKTVELGKRFFPRCSKVLDKIMDDETELASLGRDTSTEKKRRFHDLQDLVHKAFSEDKEENDRSAARSSSSSSTTSIGIGAVRPRR</sequence>
<keyword evidence="6 17" id="KW-0863">Zinc-finger</keyword>
<evidence type="ECO:0000259" key="19">
    <source>
        <dbReference type="PROSITE" id="PS50097"/>
    </source>
</evidence>
<dbReference type="GO" id="GO:2000022">
    <property type="term" value="P:regulation of jasmonic acid mediated signaling pathway"/>
    <property type="evidence" value="ECO:0007669"/>
    <property type="project" value="InterPro"/>
</dbReference>
<dbReference type="SUPFAM" id="SSF48403">
    <property type="entry name" value="Ankyrin repeat"/>
    <property type="match status" value="1"/>
</dbReference>
<evidence type="ECO:0000313" key="22">
    <source>
        <dbReference type="Proteomes" id="UP000807115"/>
    </source>
</evidence>
<evidence type="ECO:0000256" key="13">
    <source>
        <dbReference type="ARBA" id="ARBA00044947"/>
    </source>
</evidence>
<dbReference type="GO" id="GO:2000031">
    <property type="term" value="P:regulation of salicylic acid mediated signaling pathway"/>
    <property type="evidence" value="ECO:0007669"/>
    <property type="project" value="InterPro"/>
</dbReference>
<evidence type="ECO:0000256" key="18">
    <source>
        <dbReference type="SAM" id="MobiDB-lite"/>
    </source>
</evidence>
<protein>
    <recommendedName>
        <fullName evidence="14">BTB/POZ domain and ankyrin repeat-containing protein NPR1</fullName>
    </recommendedName>
    <alternativeName>
        <fullName evidence="15">NPR1 homolog 1</fullName>
    </alternativeName>
</protein>
<dbReference type="InterPro" id="IPR002110">
    <property type="entry name" value="Ankyrin_rpt"/>
</dbReference>
<dbReference type="OrthoDB" id="71307at2759"/>
<proteinExistence type="inferred from homology"/>
<evidence type="ECO:0000256" key="8">
    <source>
        <dbReference type="ARBA" id="ARBA00022821"/>
    </source>
</evidence>
<dbReference type="SMART" id="SM00248">
    <property type="entry name" value="ANK"/>
    <property type="match status" value="3"/>
</dbReference>
<evidence type="ECO:0000256" key="9">
    <source>
        <dbReference type="ARBA" id="ARBA00022833"/>
    </source>
</evidence>
<keyword evidence="3" id="KW-0963">Cytoplasm</keyword>
<evidence type="ECO:0000256" key="17">
    <source>
        <dbReference type="PROSITE-ProRule" id="PRU01391"/>
    </source>
</evidence>
<keyword evidence="10 16" id="KW-0040">ANK repeat</keyword>
<feature type="compositionally biased region" description="Low complexity" evidence="18">
    <location>
        <begin position="563"/>
        <end position="573"/>
    </location>
</feature>